<sequence length="191" mass="21074">MHYFIGTLAATLPLAVAIPYGLTPRASKTGCTSLSFGNFSWNVEAFTYTAGYQFTTPSHQVSSGSVQFNLTNPAVLEKVTCSADSTWLTDFFYGNINYNCQAAAGSTTKTSFSFSRPSGELNINQTWTCNDEDPRYPVTFRGYGTVNLTLDCKETNYQNPDWHQGETYSDRRITCAPVTLPLKPHEQTAVA</sequence>
<dbReference type="AlphaFoldDB" id="A0A553HJK8"/>
<keyword evidence="2" id="KW-0964">Secreted</keyword>
<evidence type="ECO:0000259" key="6">
    <source>
        <dbReference type="Pfam" id="PF16541"/>
    </source>
</evidence>
<comment type="caution">
    <text evidence="7">The sequence shown here is derived from an EMBL/GenBank/DDBJ whole genome shotgun (WGS) entry which is preliminary data.</text>
</comment>
<evidence type="ECO:0000256" key="2">
    <source>
        <dbReference type="ARBA" id="ARBA00022525"/>
    </source>
</evidence>
<gene>
    <name evidence="7" type="ORF">FHL15_010946</name>
</gene>
<dbReference type="GO" id="GO:0005576">
    <property type="term" value="C:extracellular region"/>
    <property type="evidence" value="ECO:0007669"/>
    <property type="project" value="UniProtKB-SubCell"/>
</dbReference>
<evidence type="ECO:0000256" key="4">
    <source>
        <dbReference type="ARBA" id="ARBA00023157"/>
    </source>
</evidence>
<accession>A0A553HJK8</accession>
<feature type="chain" id="PRO_5021813899" description="AA1-like domain-containing protein" evidence="5">
    <location>
        <begin position="18"/>
        <end position="191"/>
    </location>
</feature>
<reference evidence="8" key="1">
    <citation type="submission" date="2019-06" db="EMBL/GenBank/DDBJ databases">
        <title>Draft genome sequence of the griseofulvin-producing fungus Xylaria cubensis strain G536.</title>
        <authorList>
            <person name="Mead M.E."/>
            <person name="Raja H.A."/>
            <person name="Steenwyk J.L."/>
            <person name="Knowles S.L."/>
            <person name="Oberlies N.H."/>
            <person name="Rokas A."/>
        </authorList>
    </citation>
    <scope>NUCLEOTIDE SEQUENCE [LARGE SCALE GENOMIC DNA]</scope>
    <source>
        <strain evidence="8">G536</strain>
    </source>
</reference>
<feature type="domain" description="AA1-like" evidence="6">
    <location>
        <begin position="46"/>
        <end position="175"/>
    </location>
</feature>
<evidence type="ECO:0000256" key="1">
    <source>
        <dbReference type="ARBA" id="ARBA00004613"/>
    </source>
</evidence>
<evidence type="ECO:0000256" key="3">
    <source>
        <dbReference type="ARBA" id="ARBA00022729"/>
    </source>
</evidence>
<protein>
    <recommendedName>
        <fullName evidence="6">AA1-like domain-containing protein</fullName>
    </recommendedName>
</protein>
<dbReference type="Pfam" id="PF16541">
    <property type="entry name" value="AltA1"/>
    <property type="match status" value="1"/>
</dbReference>
<keyword evidence="3 5" id="KW-0732">Signal</keyword>
<feature type="signal peptide" evidence="5">
    <location>
        <begin position="1"/>
        <end position="17"/>
    </location>
</feature>
<name>A0A553HJK8_9PEZI</name>
<dbReference type="EMBL" id="VFLP01000098">
    <property type="protein sequence ID" value="TRX88148.1"/>
    <property type="molecule type" value="Genomic_DNA"/>
</dbReference>
<comment type="subcellular location">
    <subcellularLocation>
        <location evidence="1">Secreted</location>
    </subcellularLocation>
</comment>
<evidence type="ECO:0000256" key="5">
    <source>
        <dbReference type="SAM" id="SignalP"/>
    </source>
</evidence>
<evidence type="ECO:0000313" key="7">
    <source>
        <dbReference type="EMBL" id="TRX88148.1"/>
    </source>
</evidence>
<dbReference type="InterPro" id="IPR032382">
    <property type="entry name" value="AltA1"/>
</dbReference>
<organism evidence="7 8">
    <name type="scientific">Xylaria flabelliformis</name>
    <dbReference type="NCBI Taxonomy" id="2512241"/>
    <lineage>
        <taxon>Eukaryota</taxon>
        <taxon>Fungi</taxon>
        <taxon>Dikarya</taxon>
        <taxon>Ascomycota</taxon>
        <taxon>Pezizomycotina</taxon>
        <taxon>Sordariomycetes</taxon>
        <taxon>Xylariomycetidae</taxon>
        <taxon>Xylariales</taxon>
        <taxon>Xylariaceae</taxon>
        <taxon>Xylaria</taxon>
    </lineage>
</organism>
<proteinExistence type="predicted"/>
<evidence type="ECO:0000313" key="8">
    <source>
        <dbReference type="Proteomes" id="UP000319160"/>
    </source>
</evidence>
<dbReference type="OrthoDB" id="3539798at2759"/>
<keyword evidence="8" id="KW-1185">Reference proteome</keyword>
<dbReference type="Proteomes" id="UP000319160">
    <property type="component" value="Unassembled WGS sequence"/>
</dbReference>
<keyword evidence="4" id="KW-1015">Disulfide bond</keyword>